<accession>A0A8J3GGZ6</accession>
<sequence length="80" mass="8039">MLGQVEPFPVTVTLPVLPAWTPILPAGVAADIASAHDGESAVSGNSHLQSTRMCPEFAAAGEGNGTDAALVKPRLGSISS</sequence>
<reference evidence="1" key="1">
    <citation type="journal article" date="2014" name="Int. J. Syst. Evol. Microbiol.">
        <title>Complete genome sequence of Corynebacterium casei LMG S-19264T (=DSM 44701T), isolated from a smear-ripened cheese.</title>
        <authorList>
            <consortium name="US DOE Joint Genome Institute (JGI-PGF)"/>
            <person name="Walter F."/>
            <person name="Albersmeier A."/>
            <person name="Kalinowski J."/>
            <person name="Ruckert C."/>
        </authorList>
    </citation>
    <scope>NUCLEOTIDE SEQUENCE</scope>
    <source>
        <strain evidence="1">KCTC 42097</strain>
    </source>
</reference>
<reference evidence="1" key="2">
    <citation type="submission" date="2020-09" db="EMBL/GenBank/DDBJ databases">
        <authorList>
            <person name="Sun Q."/>
            <person name="Kim S."/>
        </authorList>
    </citation>
    <scope>NUCLEOTIDE SEQUENCE</scope>
    <source>
        <strain evidence="1">KCTC 42097</strain>
    </source>
</reference>
<keyword evidence="2" id="KW-1185">Reference proteome</keyword>
<evidence type="ECO:0000313" key="2">
    <source>
        <dbReference type="Proteomes" id="UP000641137"/>
    </source>
</evidence>
<proteinExistence type="predicted"/>
<evidence type="ECO:0000313" key="1">
    <source>
        <dbReference type="EMBL" id="GHC75662.1"/>
    </source>
</evidence>
<organism evidence="1 2">
    <name type="scientific">Limoniibacter endophyticus</name>
    <dbReference type="NCBI Taxonomy" id="1565040"/>
    <lineage>
        <taxon>Bacteria</taxon>
        <taxon>Pseudomonadati</taxon>
        <taxon>Pseudomonadota</taxon>
        <taxon>Alphaproteobacteria</taxon>
        <taxon>Hyphomicrobiales</taxon>
        <taxon>Bartonellaceae</taxon>
        <taxon>Limoniibacter</taxon>
    </lineage>
</organism>
<dbReference type="EMBL" id="BMZO01000008">
    <property type="protein sequence ID" value="GHC75662.1"/>
    <property type="molecule type" value="Genomic_DNA"/>
</dbReference>
<gene>
    <name evidence="1" type="ORF">GCM10010136_25830</name>
</gene>
<name>A0A8J3GGZ6_9HYPH</name>
<comment type="caution">
    <text evidence="1">The sequence shown here is derived from an EMBL/GenBank/DDBJ whole genome shotgun (WGS) entry which is preliminary data.</text>
</comment>
<dbReference type="AlphaFoldDB" id="A0A8J3GGZ6"/>
<dbReference type="Proteomes" id="UP000641137">
    <property type="component" value="Unassembled WGS sequence"/>
</dbReference>
<protein>
    <submittedName>
        <fullName evidence="1">Uncharacterized protein</fullName>
    </submittedName>
</protein>